<dbReference type="Gramene" id="KCW44726">
    <property type="protein sequence ID" value="KCW44726"/>
    <property type="gene ID" value="EUGRSUZ_L01730"/>
</dbReference>
<dbReference type="InterPro" id="IPR029071">
    <property type="entry name" value="Ubiquitin-like_domsf"/>
</dbReference>
<proteinExistence type="predicted"/>
<name>A0A058ZTP0_EUCGR</name>
<dbReference type="SUPFAM" id="SSF54236">
    <property type="entry name" value="Ubiquitin-like"/>
    <property type="match status" value="1"/>
</dbReference>
<dbReference type="InterPro" id="IPR000626">
    <property type="entry name" value="Ubiquitin-like_dom"/>
</dbReference>
<dbReference type="CDD" id="cd17039">
    <property type="entry name" value="Ubl_ubiquitin_like"/>
    <property type="match status" value="1"/>
</dbReference>
<dbReference type="PROSITE" id="PS50053">
    <property type="entry name" value="UBIQUITIN_2"/>
    <property type="match status" value="1"/>
</dbReference>
<reference evidence="2" key="3">
    <citation type="submission" date="2023-04" db="EMBL/GenBank/DDBJ databases">
        <title>WGS assembly of Eucalyptus grandis.</title>
        <authorList>
            <person name="Myburg A."/>
            <person name="Grattapaglia D."/>
            <person name="Tuskan G."/>
            <person name="Hellsten U."/>
            <person name="Hayes R."/>
            <person name="Grimwood J."/>
            <person name="Jenkins J."/>
            <person name="Lindquist E."/>
            <person name="Tice H."/>
            <person name="Bauer D."/>
            <person name="Goodstein D."/>
            <person name="Dubchak I."/>
            <person name="Poliakov A."/>
            <person name="Mizrachi E."/>
            <person name="Kullan A."/>
            <person name="Hussey S."/>
            <person name="Pinard D."/>
            <person name="Van D."/>
            <person name="Singh P."/>
            <person name="Van J."/>
            <person name="Silva-Junior O."/>
            <person name="Togawa R."/>
            <person name="Pappas M."/>
            <person name="Faria D."/>
            <person name="Sansaloni C."/>
            <person name="Petroli C."/>
            <person name="Yang X."/>
            <person name="Ranjan P."/>
            <person name="Tschaplinski T."/>
            <person name="Ye C."/>
            <person name="Li T."/>
            <person name="Sterck L."/>
            <person name="Vanneste K."/>
            <person name="Murat F."/>
            <person name="Soler M."/>
            <person name="Clemente H."/>
            <person name="Saidi N."/>
            <person name="Cassan-Wang H."/>
            <person name="Dunand C."/>
            <person name="Hefer C."/>
            <person name="Bornberg-Bauer E."/>
            <person name="Kersting A."/>
            <person name="Vining K."/>
            <person name="Amarasinghe V."/>
            <person name="Ranik M."/>
            <person name="Naithani S."/>
            <person name="Elser J."/>
            <person name="Boyd A."/>
            <person name="Liston A."/>
            <person name="Spatafora J."/>
            <person name="Dharmwardhana P."/>
            <person name="Raja R."/>
            <person name="Sullivan C."/>
            <person name="Romanel E."/>
            <person name="Alves-Ferreira M."/>
            <person name="Kulheim C."/>
            <person name="Foley W."/>
            <person name="Carocha V."/>
            <person name="Paiva J."/>
            <person name="Kudrna D."/>
            <person name="Brommonschenkel S."/>
            <person name="Pasquali G."/>
            <person name="Byrne M."/>
            <person name="Rigault P."/>
            <person name="Tibbits J."/>
            <person name="Spokevicius A."/>
            <person name="Jones R."/>
            <person name="Steane D."/>
            <person name="Vaillancourt R."/>
            <person name="Potts B."/>
            <person name="Joubert F."/>
            <person name="Barry K."/>
            <person name="Pappas G."/>
            <person name="Strauss S."/>
            <person name="Jaiswal P."/>
            <person name="Grima-Pettenati J."/>
            <person name="Salse J."/>
            <person name="Van D."/>
            <person name="Rokhsar D."/>
            <person name="Schmutz J."/>
        </authorList>
    </citation>
    <scope>NUCLEOTIDE SEQUENCE</scope>
    <source>
        <tissue evidence="2">Leaf extractions</tissue>
    </source>
</reference>
<evidence type="ECO:0000259" key="1">
    <source>
        <dbReference type="PROSITE" id="PS50053"/>
    </source>
</evidence>
<dbReference type="Gene3D" id="3.10.20.90">
    <property type="entry name" value="Phosphatidylinositol 3-kinase Catalytic Subunit, Chain A, domain 1"/>
    <property type="match status" value="1"/>
</dbReference>
<dbReference type="Proteomes" id="UP000030711">
    <property type="component" value="Unassembled WGS sequence"/>
</dbReference>
<dbReference type="GO" id="GO:0070628">
    <property type="term" value="F:proteasome binding"/>
    <property type="evidence" value="ECO:0000318"/>
    <property type="project" value="GO_Central"/>
</dbReference>
<sequence length="211" mass="23836">MGTADIEEILHEMEASLTTQLVVTNEASPLCIQIGFHDTVLEIKEKIQKHQGPIYRQTLGTWLIVAPEPPPATKIELCIGTPPSQMRLPTEVEVNDPMKSLREVVQSPEDVPFERVKLYENGTVLEDDCQICDYELQDNSSVKVHIKPLKFTVMVLPWKANLKVAMDVKQSDKAKGYFFIHNQSGMDEDKSFKWHGVKIGDTIEIFKGTIS</sequence>
<evidence type="ECO:0000313" key="3">
    <source>
        <dbReference type="EMBL" id="KCW44726.1"/>
    </source>
</evidence>
<dbReference type="PANTHER" id="PTHR10621:SF38">
    <property type="entry name" value="UBIQUITIN DOMAIN-CONTAINING PROTEIN 7SL RNA1-RELATED"/>
    <property type="match status" value="1"/>
</dbReference>
<dbReference type="GO" id="GO:0043130">
    <property type="term" value="F:ubiquitin binding"/>
    <property type="evidence" value="ECO:0000318"/>
    <property type="project" value="GO_Central"/>
</dbReference>
<dbReference type="GO" id="GO:0005829">
    <property type="term" value="C:cytosol"/>
    <property type="evidence" value="ECO:0000318"/>
    <property type="project" value="GO_Central"/>
</dbReference>
<feature type="domain" description="Ubiquitin-like" evidence="1">
    <location>
        <begin position="75"/>
        <end position="147"/>
    </location>
</feature>
<protein>
    <recommendedName>
        <fullName evidence="1">Ubiquitin-like domain-containing protein</fullName>
    </recommendedName>
</protein>
<dbReference type="Pfam" id="PF00240">
    <property type="entry name" value="ubiquitin"/>
    <property type="match status" value="1"/>
</dbReference>
<organism evidence="3">
    <name type="scientific">Eucalyptus grandis</name>
    <name type="common">Flooded gum</name>
    <dbReference type="NCBI Taxonomy" id="71139"/>
    <lineage>
        <taxon>Eukaryota</taxon>
        <taxon>Viridiplantae</taxon>
        <taxon>Streptophyta</taxon>
        <taxon>Embryophyta</taxon>
        <taxon>Tracheophyta</taxon>
        <taxon>Spermatophyta</taxon>
        <taxon>Magnoliopsida</taxon>
        <taxon>eudicotyledons</taxon>
        <taxon>Gunneridae</taxon>
        <taxon>Pentapetalae</taxon>
        <taxon>rosids</taxon>
        <taxon>malvids</taxon>
        <taxon>Myrtales</taxon>
        <taxon>Myrtaceae</taxon>
        <taxon>Myrtoideae</taxon>
        <taxon>Eucalypteae</taxon>
        <taxon>Eucalyptus</taxon>
    </lineage>
</organism>
<evidence type="ECO:0000313" key="4">
    <source>
        <dbReference type="Proteomes" id="UP000030711"/>
    </source>
</evidence>
<evidence type="ECO:0000313" key="2">
    <source>
        <dbReference type="EMBL" id="KAK2632309.1"/>
    </source>
</evidence>
<gene>
    <name evidence="3" type="ORF">EUGRSUZ_L01730</name>
</gene>
<dbReference type="PANTHER" id="PTHR10621">
    <property type="entry name" value="UV EXCISION REPAIR PROTEIN RAD23"/>
    <property type="match status" value="1"/>
</dbReference>
<keyword evidence="4" id="KW-1185">Reference proteome</keyword>
<dbReference type="STRING" id="71139.A0A058ZTP0"/>
<dbReference type="EMBL" id="MU848569">
    <property type="protein sequence ID" value="KAK2632309.1"/>
    <property type="molecule type" value="Genomic_DNA"/>
</dbReference>
<dbReference type="GO" id="GO:0005654">
    <property type="term" value="C:nucleoplasm"/>
    <property type="evidence" value="ECO:0000318"/>
    <property type="project" value="GO_Central"/>
</dbReference>
<dbReference type="FunCoup" id="A0A058ZTP0">
    <property type="interactions" value="2"/>
</dbReference>
<accession>A0A058ZTP0</accession>
<dbReference type="EMBL" id="KK199085">
    <property type="protein sequence ID" value="KCW44726.1"/>
    <property type="molecule type" value="Genomic_DNA"/>
</dbReference>
<dbReference type="InParanoid" id="A0A058ZTP0"/>
<dbReference type="GO" id="GO:0031593">
    <property type="term" value="F:polyubiquitin modification-dependent protein binding"/>
    <property type="evidence" value="ECO:0000318"/>
    <property type="project" value="GO_Central"/>
</dbReference>
<reference evidence="2" key="2">
    <citation type="journal article" date="2014" name="Nature">
        <title>The genome of Eucalyptus grandis.</title>
        <authorList>
            <person name="Myburg A.A."/>
            <person name="Grattapaglia D."/>
            <person name="Tuskan G.A."/>
            <person name="Hellsten U."/>
            <person name="Hayes R.D."/>
            <person name="Grimwood J."/>
            <person name="Jenkins J."/>
            <person name="Lindquist E."/>
            <person name="Tice H."/>
            <person name="Bauer D."/>
            <person name="Goodstein D.M."/>
            <person name="Dubchak I."/>
            <person name="Poliakov A."/>
            <person name="Mizrachi E."/>
            <person name="Kullan A.R."/>
            <person name="Hussey S.G."/>
            <person name="Pinard D."/>
            <person name="van der Merwe K."/>
            <person name="Singh P."/>
            <person name="van Jaarsveld I."/>
            <person name="Silva-Junior O.B."/>
            <person name="Togawa R.C."/>
            <person name="Pappas M.R."/>
            <person name="Faria D.A."/>
            <person name="Sansaloni C.P."/>
            <person name="Petroli C.D."/>
            <person name="Yang X."/>
            <person name="Ranjan P."/>
            <person name="Tschaplinski T.J."/>
            <person name="Ye C.Y."/>
            <person name="Li T."/>
            <person name="Sterck L."/>
            <person name="Vanneste K."/>
            <person name="Murat F."/>
            <person name="Soler M."/>
            <person name="Clemente H.S."/>
            <person name="Saidi N."/>
            <person name="Cassan-Wang H."/>
            <person name="Dunand C."/>
            <person name="Hefer C.A."/>
            <person name="Bornberg-Bauer E."/>
            <person name="Kersting A.R."/>
            <person name="Vining K."/>
            <person name="Amarasinghe V."/>
            <person name="Ranik M."/>
            <person name="Naithani S."/>
            <person name="Elser J."/>
            <person name="Boyd A.E."/>
            <person name="Liston A."/>
            <person name="Spatafora J.W."/>
            <person name="Dharmwardhana P."/>
            <person name="Raja R."/>
            <person name="Sullivan C."/>
            <person name="Romanel E."/>
            <person name="Alves-Ferreira M."/>
            <person name="Kulheim C."/>
            <person name="Foley W."/>
            <person name="Carocha V."/>
            <person name="Paiva J."/>
            <person name="Kudrna D."/>
            <person name="Brommonschenkel S.H."/>
            <person name="Pasquali G."/>
            <person name="Byrne M."/>
            <person name="Rigault P."/>
            <person name="Tibbits J."/>
            <person name="Spokevicius A."/>
            <person name="Jones R.C."/>
            <person name="Steane D.A."/>
            <person name="Vaillancourt R.E."/>
            <person name="Potts B.M."/>
            <person name="Joubert F."/>
            <person name="Barry K."/>
            <person name="Pappas G.J."/>
            <person name="Strauss S.H."/>
            <person name="Jaiswal P."/>
            <person name="Grima-Pettenati J."/>
            <person name="Salse J."/>
            <person name="Van de Peer Y."/>
            <person name="Rokhsar D.S."/>
            <person name="Schmutz J."/>
        </authorList>
    </citation>
    <scope>NUCLEOTIDE SEQUENCE</scope>
    <source>
        <tissue evidence="2">Leaf extractions</tissue>
    </source>
</reference>
<dbReference type="AlphaFoldDB" id="A0A058ZTP0"/>
<reference evidence="3" key="1">
    <citation type="submission" date="2013-07" db="EMBL/GenBank/DDBJ databases">
        <title>The genome of Eucalyptus grandis.</title>
        <authorList>
            <person name="Schmutz J."/>
            <person name="Hayes R."/>
            <person name="Myburg A."/>
            <person name="Tuskan G."/>
            <person name="Grattapaglia D."/>
            <person name="Rokhsar D.S."/>
        </authorList>
    </citation>
    <scope>NUCLEOTIDE SEQUENCE</scope>
    <source>
        <tissue evidence="3">Leaf extractions</tissue>
    </source>
</reference>
<reference evidence="2" key="4">
    <citation type="submission" date="2023-07" db="EMBL/GenBank/DDBJ databases">
        <authorList>
            <person name="Myburg A.A."/>
            <person name="Grattapaglia D."/>
            <person name="Tuskan G.A."/>
            <person name="Hellsten U."/>
            <person name="Hayes R.D."/>
            <person name="Grimwood J."/>
            <person name="Jenkins J."/>
            <person name="Lindquist E."/>
            <person name="Tice H."/>
            <person name="Bauer D."/>
            <person name="Goodstein D.M."/>
            <person name="Dubchak I."/>
            <person name="Poliakov A."/>
            <person name="Mizrachi E."/>
            <person name="Kullan A.R."/>
            <person name="Hussey S.G."/>
            <person name="Pinard D."/>
            <person name="Van D.M."/>
            <person name="Singh P."/>
            <person name="Van J.I."/>
            <person name="Silva-Junior O.B."/>
            <person name="Togawa R.C."/>
            <person name="Pappas M.R."/>
            <person name="Faria D.A."/>
            <person name="Sansaloni C.P."/>
            <person name="Petroli C.D."/>
            <person name="Yang X."/>
            <person name="Ranjan P."/>
            <person name="Tschaplinski T.J."/>
            <person name="Ye C.Y."/>
            <person name="Li T."/>
            <person name="Sterck L."/>
            <person name="Vanneste K."/>
            <person name="Murat F."/>
            <person name="Soler M."/>
            <person name="Clemente H.S."/>
            <person name="Saidi N."/>
            <person name="Cassan-Wang H."/>
            <person name="Dunand C."/>
            <person name="Hefer C.A."/>
            <person name="Bornberg-Bauer E."/>
            <person name="Kersting A.R."/>
            <person name="Vining K."/>
            <person name="Amarasinghe V."/>
            <person name="Ranik M."/>
            <person name="Naithani S."/>
            <person name="Elser J."/>
            <person name="Boyd A.E."/>
            <person name="Liston A."/>
            <person name="Spatafora J.W."/>
            <person name="Dharmwardhana P."/>
            <person name="Raja R."/>
            <person name="Sullivan C."/>
            <person name="Romanel E."/>
            <person name="Alves-Ferreira M."/>
            <person name="Kulheim C."/>
            <person name="Foley W."/>
            <person name="Carocha V."/>
            <person name="Paiva J."/>
            <person name="Kudrna D."/>
            <person name="Brommonschenkel S.H."/>
            <person name="Pasquali G."/>
            <person name="Byrne M."/>
            <person name="Rigault P."/>
            <person name="Tibbits J."/>
            <person name="Spokevicius A."/>
            <person name="Jones R.C."/>
            <person name="Steane D.A."/>
            <person name="Vaillancourt R.E."/>
            <person name="Potts B.M."/>
            <person name="Joubert F."/>
            <person name="Barry K."/>
            <person name="Pappas G.J."/>
            <person name="Strauss S.H."/>
            <person name="Jaiswal P."/>
            <person name="Grima-Pettenati J."/>
            <person name="Salse J."/>
            <person name="Van D.P."/>
            <person name="Rokhsar D.S."/>
            <person name="Schmutz J."/>
        </authorList>
    </citation>
    <scope>NUCLEOTIDE SEQUENCE</scope>
    <source>
        <tissue evidence="2">Leaf extractions</tissue>
    </source>
</reference>
<dbReference type="GO" id="GO:0043161">
    <property type="term" value="P:proteasome-mediated ubiquitin-dependent protein catabolic process"/>
    <property type="evidence" value="ECO:0000318"/>
    <property type="project" value="GO_Central"/>
</dbReference>